<name>A0A2P4ZPY1_9HYPO</name>
<dbReference type="EMBL" id="JPDN02000014">
    <property type="protein sequence ID" value="PON26334.1"/>
    <property type="molecule type" value="Genomic_DNA"/>
</dbReference>
<protein>
    <submittedName>
        <fullName evidence="1">Uncharacterized protein</fullName>
    </submittedName>
</protein>
<keyword evidence="2" id="KW-1185">Reference proteome</keyword>
<gene>
    <name evidence="1" type="ORF">TGAM01_v204810</name>
</gene>
<evidence type="ECO:0000313" key="1">
    <source>
        <dbReference type="EMBL" id="PON26334.1"/>
    </source>
</evidence>
<evidence type="ECO:0000313" key="2">
    <source>
        <dbReference type="Proteomes" id="UP000054821"/>
    </source>
</evidence>
<reference evidence="1 2" key="1">
    <citation type="journal article" date="2016" name="Genome Announc.">
        <title>Draft Whole-Genome Sequence of Trichoderma gamsii T6085, a Promising Biocontrol Agent of Fusarium Head Blight on Wheat.</title>
        <authorList>
            <person name="Baroncelli R."/>
            <person name="Zapparata A."/>
            <person name="Piaggeschi G."/>
            <person name="Sarrocco S."/>
            <person name="Vannacci G."/>
        </authorList>
    </citation>
    <scope>NUCLEOTIDE SEQUENCE [LARGE SCALE GENOMIC DNA]</scope>
    <source>
        <strain evidence="1 2">T6085</strain>
    </source>
</reference>
<proteinExistence type="predicted"/>
<organism evidence="1 2">
    <name type="scientific">Trichoderma gamsii</name>
    <dbReference type="NCBI Taxonomy" id="398673"/>
    <lineage>
        <taxon>Eukaryota</taxon>
        <taxon>Fungi</taxon>
        <taxon>Dikarya</taxon>
        <taxon>Ascomycota</taxon>
        <taxon>Pezizomycotina</taxon>
        <taxon>Sordariomycetes</taxon>
        <taxon>Hypocreomycetidae</taxon>
        <taxon>Hypocreales</taxon>
        <taxon>Hypocreaceae</taxon>
        <taxon>Trichoderma</taxon>
    </lineage>
</organism>
<comment type="caution">
    <text evidence="1">The sequence shown here is derived from an EMBL/GenBank/DDBJ whole genome shotgun (WGS) entry which is preliminary data.</text>
</comment>
<dbReference type="Proteomes" id="UP000054821">
    <property type="component" value="Unassembled WGS sequence"/>
</dbReference>
<accession>A0A2P4ZPY1</accession>
<dbReference type="GeneID" id="36347544"/>
<dbReference type="AlphaFoldDB" id="A0A2P4ZPY1"/>
<sequence>MGNGARRPPYHYRQYCKFYCMLLFPRRQYDIQVHAYTTPSVRLQTRDASIGLIDANRAVTQMPRRSTRCGGALVCLHVNVSSRAAAKQSKN</sequence>
<dbReference type="RefSeq" id="XP_024405743.1">
    <property type="nucleotide sequence ID" value="XM_024549513.1"/>
</dbReference>